<feature type="repeat" description="PPR" evidence="3">
    <location>
        <begin position="170"/>
        <end position="204"/>
    </location>
</feature>
<evidence type="ECO:0000256" key="2">
    <source>
        <dbReference type="ARBA" id="ARBA00022737"/>
    </source>
</evidence>
<dbReference type="EMBL" id="JBDFQZ010000013">
    <property type="protein sequence ID" value="KAK9668939.1"/>
    <property type="molecule type" value="Genomic_DNA"/>
</dbReference>
<evidence type="ECO:0000313" key="5">
    <source>
        <dbReference type="EMBL" id="KAK9668939.1"/>
    </source>
</evidence>
<sequence length="431" mass="48102">MAATMQTTIMMKHHTKCGLTKQGQRFLTSIVTAPSSQTLITKFVTSSSKAVALTTLNHLLSSSSPTTTHPHLSSLALPLYMKITEMQWFSWNSKLVSSVIALLYKQGQITEAESLISETVSTMCSKERDLVSFYCNLIMAVAKVKSMSGFSSTYTRLNELLYNSSSTFVRKRAYESMVGGLCVMGQPHEAKRLITDTEHLGLKPSLFEFRSLVEGYGRAGLFDEMLQSVSQMEDSGFALDTISSNMVLSSYGLHNELSQMVFWLRKIKTLDIALSVRTYNSVLNSCQTLTQSLQDLKSVPVSLDALISVLRDDEALLVQELTETRVLNEVITWDTSESKLDLHGMHLSTSYLILLLWKEELRLRFSDEQYEVPAEITVVCGVGKHSSVRGDSPVKAMVREVLLRAKSPLRIDRKNTGCFIAKGKSVVDWLC</sequence>
<dbReference type="Gene3D" id="3.30.1370.110">
    <property type="match status" value="1"/>
</dbReference>
<dbReference type="InterPro" id="IPR036063">
    <property type="entry name" value="Smr_dom_sf"/>
</dbReference>
<comment type="similarity">
    <text evidence="1">Belongs to the PPR family. P subfamily.</text>
</comment>
<organism evidence="5 6">
    <name type="scientific">Saponaria officinalis</name>
    <name type="common">Common soapwort</name>
    <name type="synonym">Lychnis saponaria</name>
    <dbReference type="NCBI Taxonomy" id="3572"/>
    <lineage>
        <taxon>Eukaryota</taxon>
        <taxon>Viridiplantae</taxon>
        <taxon>Streptophyta</taxon>
        <taxon>Embryophyta</taxon>
        <taxon>Tracheophyta</taxon>
        <taxon>Spermatophyta</taxon>
        <taxon>Magnoliopsida</taxon>
        <taxon>eudicotyledons</taxon>
        <taxon>Gunneridae</taxon>
        <taxon>Pentapetalae</taxon>
        <taxon>Caryophyllales</taxon>
        <taxon>Caryophyllaceae</taxon>
        <taxon>Caryophylleae</taxon>
        <taxon>Saponaria</taxon>
    </lineage>
</organism>
<dbReference type="Gene3D" id="1.25.40.10">
    <property type="entry name" value="Tetratricopeptide repeat domain"/>
    <property type="match status" value="1"/>
</dbReference>
<dbReference type="PANTHER" id="PTHR47447:SF15">
    <property type="entry name" value="OS02G0120000 PROTEIN"/>
    <property type="match status" value="1"/>
</dbReference>
<dbReference type="Proteomes" id="UP001443914">
    <property type="component" value="Unassembled WGS sequence"/>
</dbReference>
<reference evidence="5" key="1">
    <citation type="submission" date="2024-03" db="EMBL/GenBank/DDBJ databases">
        <title>WGS assembly of Saponaria officinalis var. Norfolk2.</title>
        <authorList>
            <person name="Jenkins J."/>
            <person name="Shu S."/>
            <person name="Grimwood J."/>
            <person name="Barry K."/>
            <person name="Goodstein D."/>
            <person name="Schmutz J."/>
            <person name="Leebens-Mack J."/>
            <person name="Osbourn A."/>
        </authorList>
    </citation>
    <scope>NUCLEOTIDE SEQUENCE [LARGE SCALE GENOMIC DNA]</scope>
    <source>
        <strain evidence="5">JIC</strain>
    </source>
</reference>
<keyword evidence="6" id="KW-1185">Reference proteome</keyword>
<dbReference type="PROSITE" id="PS50828">
    <property type="entry name" value="SMR"/>
    <property type="match status" value="1"/>
</dbReference>
<dbReference type="AlphaFoldDB" id="A0AAW1GVP4"/>
<evidence type="ECO:0000256" key="1">
    <source>
        <dbReference type="ARBA" id="ARBA00007626"/>
    </source>
</evidence>
<accession>A0AAW1GVP4</accession>
<dbReference type="SUPFAM" id="SSF160443">
    <property type="entry name" value="SMR domain-like"/>
    <property type="match status" value="1"/>
</dbReference>
<proteinExistence type="inferred from homology"/>
<dbReference type="PROSITE" id="PS51375">
    <property type="entry name" value="PPR"/>
    <property type="match status" value="2"/>
</dbReference>
<dbReference type="InterPro" id="IPR002625">
    <property type="entry name" value="Smr_dom"/>
</dbReference>
<dbReference type="Pfam" id="PF01535">
    <property type="entry name" value="PPR"/>
    <property type="match status" value="2"/>
</dbReference>
<dbReference type="InterPro" id="IPR011990">
    <property type="entry name" value="TPR-like_helical_dom_sf"/>
</dbReference>
<dbReference type="SMART" id="SM00463">
    <property type="entry name" value="SMR"/>
    <property type="match status" value="1"/>
</dbReference>
<dbReference type="InterPro" id="IPR002885">
    <property type="entry name" value="PPR_rpt"/>
</dbReference>
<name>A0AAW1GVP4_SAPOF</name>
<comment type="caution">
    <text evidence="5">The sequence shown here is derived from an EMBL/GenBank/DDBJ whole genome shotgun (WGS) entry which is preliminary data.</text>
</comment>
<feature type="repeat" description="PPR" evidence="3">
    <location>
        <begin position="205"/>
        <end position="239"/>
    </location>
</feature>
<feature type="domain" description="Smr" evidence="4">
    <location>
        <begin position="340"/>
        <end position="430"/>
    </location>
</feature>
<keyword evidence="2" id="KW-0677">Repeat</keyword>
<evidence type="ECO:0000259" key="4">
    <source>
        <dbReference type="PROSITE" id="PS50828"/>
    </source>
</evidence>
<protein>
    <recommendedName>
        <fullName evidence="4">Smr domain-containing protein</fullName>
    </recommendedName>
</protein>
<dbReference type="PANTHER" id="PTHR47447">
    <property type="entry name" value="OS03G0856100 PROTEIN"/>
    <property type="match status" value="1"/>
</dbReference>
<evidence type="ECO:0000313" key="6">
    <source>
        <dbReference type="Proteomes" id="UP001443914"/>
    </source>
</evidence>
<evidence type="ECO:0000256" key="3">
    <source>
        <dbReference type="PROSITE-ProRule" id="PRU00708"/>
    </source>
</evidence>
<gene>
    <name evidence="5" type="ORF">RND81_13G097200</name>
</gene>